<gene>
    <name evidence="6" type="ORF">PMAYCL1PPCAC_16057</name>
</gene>
<dbReference type="GO" id="GO:2001234">
    <property type="term" value="P:negative regulation of apoptotic signaling pathway"/>
    <property type="evidence" value="ECO:0007669"/>
    <property type="project" value="TreeGrafter"/>
</dbReference>
<evidence type="ECO:0000256" key="4">
    <source>
        <dbReference type="ARBA" id="ARBA00023136"/>
    </source>
</evidence>
<dbReference type="GO" id="GO:0005783">
    <property type="term" value="C:endoplasmic reticulum"/>
    <property type="evidence" value="ECO:0007669"/>
    <property type="project" value="TreeGrafter"/>
</dbReference>
<evidence type="ECO:0000256" key="2">
    <source>
        <dbReference type="ARBA" id="ARBA00022692"/>
    </source>
</evidence>
<comment type="subcellular location">
    <subcellularLocation>
        <location evidence="1">Membrane</location>
        <topology evidence="1">Multi-pass membrane protein</topology>
    </subcellularLocation>
</comment>
<proteinExistence type="inferred from homology"/>
<reference evidence="7" key="1">
    <citation type="submission" date="2022-10" db="EMBL/GenBank/DDBJ databases">
        <title>Genome assembly of Pristionchus species.</title>
        <authorList>
            <person name="Yoshida K."/>
            <person name="Sommer R.J."/>
        </authorList>
    </citation>
    <scope>NUCLEOTIDE SEQUENCE [LARGE SCALE GENOMIC DNA]</scope>
    <source>
        <strain evidence="7">RS5460</strain>
    </source>
</reference>
<dbReference type="InterPro" id="IPR006214">
    <property type="entry name" value="Bax_inhibitor_1-related"/>
</dbReference>
<feature type="transmembrane region" description="Helical" evidence="5">
    <location>
        <begin position="40"/>
        <end position="57"/>
    </location>
</feature>
<dbReference type="AlphaFoldDB" id="A0AAN5CK33"/>
<sequence length="217" mass="24079">IRKVFFLVTIMLGVMAAITSIPFFVPGMKETFLRGGNVAWFYVAYGVFFVTYLVLVCCEGVRRAFPMNLILTGVFTIASGFMTMCLSMQLSTESVLLALITTTVCCAIIIVFSIQTKYDLTNCMGVLALISMFVFVFGIVALVASLAFHVYVMQTVYAGIAALLFMAYLAVDVQLSTLLMGGRKYELSPEDYIFAAVQLFTDILQIFWMMLSLFGSR</sequence>
<keyword evidence="4 5" id="KW-0472">Membrane</keyword>
<keyword evidence="2 5" id="KW-0812">Transmembrane</keyword>
<feature type="non-terminal residue" evidence="6">
    <location>
        <position position="217"/>
    </location>
</feature>
<dbReference type="GO" id="GO:0005794">
    <property type="term" value="C:Golgi apparatus"/>
    <property type="evidence" value="ECO:0007669"/>
    <property type="project" value="TreeGrafter"/>
</dbReference>
<evidence type="ECO:0000256" key="3">
    <source>
        <dbReference type="ARBA" id="ARBA00022989"/>
    </source>
</evidence>
<feature type="transmembrane region" description="Helical" evidence="5">
    <location>
        <begin position="69"/>
        <end position="89"/>
    </location>
</feature>
<feature type="transmembrane region" description="Helical" evidence="5">
    <location>
        <begin position="95"/>
        <end position="114"/>
    </location>
</feature>
<dbReference type="PANTHER" id="PTHR23291">
    <property type="entry name" value="BAX INHIBITOR-RELATED"/>
    <property type="match status" value="1"/>
</dbReference>
<name>A0AAN5CK33_9BILA</name>
<accession>A0AAN5CK33</accession>
<dbReference type="PANTHER" id="PTHR23291:SF127">
    <property type="entry name" value="PROTEIN LIFEGUARD 1-LIKE"/>
    <property type="match status" value="1"/>
</dbReference>
<dbReference type="Proteomes" id="UP001328107">
    <property type="component" value="Unassembled WGS sequence"/>
</dbReference>
<keyword evidence="3 5" id="KW-1133">Transmembrane helix</keyword>
<dbReference type="Pfam" id="PF01027">
    <property type="entry name" value="Bax1-I"/>
    <property type="match status" value="1"/>
</dbReference>
<keyword evidence="7" id="KW-1185">Reference proteome</keyword>
<evidence type="ECO:0000256" key="5">
    <source>
        <dbReference type="RuleBase" id="RU004379"/>
    </source>
</evidence>
<feature type="non-terminal residue" evidence="6">
    <location>
        <position position="1"/>
    </location>
</feature>
<feature type="transmembrane region" description="Helical" evidence="5">
    <location>
        <begin position="192"/>
        <end position="214"/>
    </location>
</feature>
<evidence type="ECO:0000313" key="6">
    <source>
        <dbReference type="EMBL" id="GMR45862.1"/>
    </source>
</evidence>
<dbReference type="EMBL" id="BTRK01000004">
    <property type="protein sequence ID" value="GMR45862.1"/>
    <property type="molecule type" value="Genomic_DNA"/>
</dbReference>
<comment type="caution">
    <text evidence="6">The sequence shown here is derived from an EMBL/GenBank/DDBJ whole genome shotgun (WGS) entry which is preliminary data.</text>
</comment>
<organism evidence="6 7">
    <name type="scientific">Pristionchus mayeri</name>
    <dbReference type="NCBI Taxonomy" id="1317129"/>
    <lineage>
        <taxon>Eukaryota</taxon>
        <taxon>Metazoa</taxon>
        <taxon>Ecdysozoa</taxon>
        <taxon>Nematoda</taxon>
        <taxon>Chromadorea</taxon>
        <taxon>Rhabditida</taxon>
        <taxon>Rhabditina</taxon>
        <taxon>Diplogasteromorpha</taxon>
        <taxon>Diplogasteroidea</taxon>
        <taxon>Neodiplogasteridae</taxon>
        <taxon>Pristionchus</taxon>
    </lineage>
</organism>
<evidence type="ECO:0000313" key="7">
    <source>
        <dbReference type="Proteomes" id="UP001328107"/>
    </source>
</evidence>
<protein>
    <submittedName>
        <fullName evidence="6">Uncharacterized protein</fullName>
    </submittedName>
</protein>
<comment type="similarity">
    <text evidence="5">Belongs to the BI1 family.</text>
</comment>
<feature type="transmembrane region" description="Helical" evidence="5">
    <location>
        <begin position="126"/>
        <end position="151"/>
    </location>
</feature>
<evidence type="ECO:0000256" key="1">
    <source>
        <dbReference type="ARBA" id="ARBA00004141"/>
    </source>
</evidence>
<feature type="transmembrane region" description="Helical" evidence="5">
    <location>
        <begin position="157"/>
        <end position="180"/>
    </location>
</feature>
<dbReference type="GO" id="GO:0016020">
    <property type="term" value="C:membrane"/>
    <property type="evidence" value="ECO:0007669"/>
    <property type="project" value="UniProtKB-SubCell"/>
</dbReference>